<dbReference type="Proteomes" id="UP000567179">
    <property type="component" value="Unassembled WGS sequence"/>
</dbReference>
<sequence length="170" mass="19334">MTANISKHVLPSSWITHATESRWTSCTRSNVITMLTGRCQGADYPGVLPLTKGKELFNRELTREEGSVRGTLVKGLTAEDMKYLDDFEGDEYIRRPIQAHPLGTFVNVSSQEIDDDNLLPAEPAPLEKNLAPAIEAQTYIYCDHTMLDAHLWSFEEFVKVNAWKWYGRTR</sequence>
<dbReference type="InterPro" id="IPR013024">
    <property type="entry name" value="GGCT-like"/>
</dbReference>
<name>A0A8H5BPG6_9AGAR</name>
<dbReference type="Gene3D" id="3.10.490.10">
    <property type="entry name" value="Gamma-glutamyl cyclotransferase-like"/>
    <property type="match status" value="1"/>
</dbReference>
<dbReference type="CDD" id="cd06661">
    <property type="entry name" value="GGCT_like"/>
    <property type="match status" value="1"/>
</dbReference>
<dbReference type="OrthoDB" id="1044435at2759"/>
<keyword evidence="3" id="KW-1185">Reference proteome</keyword>
<accession>A0A8H5BPG6</accession>
<evidence type="ECO:0000313" key="2">
    <source>
        <dbReference type="EMBL" id="KAF5327155.1"/>
    </source>
</evidence>
<dbReference type="InterPro" id="IPR045038">
    <property type="entry name" value="AIG2-like"/>
</dbReference>
<protein>
    <submittedName>
        <fullName evidence="2">Uncharacterized protein</fullName>
    </submittedName>
</protein>
<dbReference type="AlphaFoldDB" id="A0A8H5BPG6"/>
<reference evidence="2 3" key="1">
    <citation type="journal article" date="2020" name="ISME J.">
        <title>Uncovering the hidden diversity of litter-decomposition mechanisms in mushroom-forming fungi.</title>
        <authorList>
            <person name="Floudas D."/>
            <person name="Bentzer J."/>
            <person name="Ahren D."/>
            <person name="Johansson T."/>
            <person name="Persson P."/>
            <person name="Tunlid A."/>
        </authorList>
    </citation>
    <scope>NUCLEOTIDE SEQUENCE [LARGE SCALE GENOMIC DNA]</scope>
    <source>
        <strain evidence="2 3">CBS 101986</strain>
    </source>
</reference>
<dbReference type="PANTHER" id="PTHR31544">
    <property type="entry name" value="AIG2-LIKE PROTEIN D"/>
    <property type="match status" value="1"/>
</dbReference>
<comment type="similarity">
    <text evidence="1">Belongs to the gamma-glutamylcyclotransferase family.</text>
</comment>
<proteinExistence type="inferred from homology"/>
<dbReference type="InterPro" id="IPR036568">
    <property type="entry name" value="GGCT-like_sf"/>
</dbReference>
<organism evidence="2 3">
    <name type="scientific">Psilocybe cf. subviscida</name>
    <dbReference type="NCBI Taxonomy" id="2480587"/>
    <lineage>
        <taxon>Eukaryota</taxon>
        <taxon>Fungi</taxon>
        <taxon>Dikarya</taxon>
        <taxon>Basidiomycota</taxon>
        <taxon>Agaricomycotina</taxon>
        <taxon>Agaricomycetes</taxon>
        <taxon>Agaricomycetidae</taxon>
        <taxon>Agaricales</taxon>
        <taxon>Agaricineae</taxon>
        <taxon>Strophariaceae</taxon>
        <taxon>Psilocybe</taxon>
    </lineage>
</organism>
<evidence type="ECO:0000313" key="3">
    <source>
        <dbReference type="Proteomes" id="UP000567179"/>
    </source>
</evidence>
<dbReference type="EMBL" id="JAACJJ010000014">
    <property type="protein sequence ID" value="KAF5327155.1"/>
    <property type="molecule type" value="Genomic_DNA"/>
</dbReference>
<gene>
    <name evidence="2" type="ORF">D9619_004896</name>
</gene>
<comment type="caution">
    <text evidence="2">The sequence shown here is derived from an EMBL/GenBank/DDBJ whole genome shotgun (WGS) entry which is preliminary data.</text>
</comment>
<dbReference type="PANTHER" id="PTHR31544:SF2">
    <property type="entry name" value="AIG2-LIKE PROTEIN D"/>
    <property type="match status" value="1"/>
</dbReference>
<evidence type="ECO:0000256" key="1">
    <source>
        <dbReference type="ARBA" id="ARBA00008861"/>
    </source>
</evidence>
<dbReference type="SUPFAM" id="SSF110857">
    <property type="entry name" value="Gamma-glutamyl cyclotransferase-like"/>
    <property type="match status" value="1"/>
</dbReference>